<keyword evidence="4" id="KW-0274">FAD</keyword>
<sequence>MDFRLTEDQRLLRSETRRLFTALFPRERLRQSVEAVGEDFDRALWRKLGDAGLFSLRLPERDGGAALALPEAVLLFEEAGRALLPGPLTATHLAAGLVPGAAEGTCVVTAVDRPGPAEHLATADALLLLDGPRPRLLPAAQLSGLLGALPDSTDSTDSIDPTTPLHLLPRLPPPDTTRPIPEAAASRLLLEATVLTAAQQLGSAGRTLEMAVDHAKVRTQFGRPIGAFQAVQHLCAQMLVRTELARAAVYAASLTALPPDVAAAKLLADEAAVRNARDCLQVHGGLGFTWEADVHLHLKRAWLRAAQWQTAARAETALAEELLADRRSVPPQTIVNPLGRNPERPANRQ</sequence>
<evidence type="ECO:0000313" key="9">
    <source>
        <dbReference type="EMBL" id="MEV5507795.1"/>
    </source>
</evidence>
<dbReference type="Pfam" id="PF02771">
    <property type="entry name" value="Acyl-CoA_dh_N"/>
    <property type="match status" value="1"/>
</dbReference>
<gene>
    <name evidence="9" type="ORF">AB0L16_15155</name>
</gene>
<dbReference type="PANTHER" id="PTHR43884">
    <property type="entry name" value="ACYL-COA DEHYDROGENASE"/>
    <property type="match status" value="1"/>
</dbReference>
<evidence type="ECO:0000259" key="8">
    <source>
        <dbReference type="Pfam" id="PF02771"/>
    </source>
</evidence>
<dbReference type="GO" id="GO:0016491">
    <property type="term" value="F:oxidoreductase activity"/>
    <property type="evidence" value="ECO:0007669"/>
    <property type="project" value="UniProtKB-KW"/>
</dbReference>
<name>A0ABV3JYC4_STRON</name>
<dbReference type="InterPro" id="IPR037069">
    <property type="entry name" value="AcylCoA_DH/ox_N_sf"/>
</dbReference>
<feature type="domain" description="Acyl-CoA dehydrogenase/oxidase N-terminal" evidence="8">
    <location>
        <begin position="6"/>
        <end position="88"/>
    </location>
</feature>
<dbReference type="Pfam" id="PF00441">
    <property type="entry name" value="Acyl-CoA_dh_1"/>
    <property type="match status" value="1"/>
</dbReference>
<keyword evidence="3" id="KW-0285">Flavoprotein</keyword>
<dbReference type="InterPro" id="IPR009100">
    <property type="entry name" value="AcylCoA_DH/oxidase_NM_dom_sf"/>
</dbReference>
<dbReference type="RefSeq" id="WP_109281664.1">
    <property type="nucleotide sequence ID" value="NZ_JBFAUK010000010.1"/>
</dbReference>
<feature type="compositionally biased region" description="Low complexity" evidence="6">
    <location>
        <begin position="153"/>
        <end position="169"/>
    </location>
</feature>
<evidence type="ECO:0000313" key="10">
    <source>
        <dbReference type="Proteomes" id="UP001552594"/>
    </source>
</evidence>
<keyword evidence="5 9" id="KW-0560">Oxidoreductase</keyword>
<evidence type="ECO:0000259" key="7">
    <source>
        <dbReference type="Pfam" id="PF00441"/>
    </source>
</evidence>
<evidence type="ECO:0000256" key="4">
    <source>
        <dbReference type="ARBA" id="ARBA00022827"/>
    </source>
</evidence>
<evidence type="ECO:0000256" key="3">
    <source>
        <dbReference type="ARBA" id="ARBA00022630"/>
    </source>
</evidence>
<dbReference type="SUPFAM" id="SSF56645">
    <property type="entry name" value="Acyl-CoA dehydrogenase NM domain-like"/>
    <property type="match status" value="1"/>
</dbReference>
<evidence type="ECO:0000256" key="5">
    <source>
        <dbReference type="ARBA" id="ARBA00023002"/>
    </source>
</evidence>
<evidence type="ECO:0000256" key="2">
    <source>
        <dbReference type="ARBA" id="ARBA00009347"/>
    </source>
</evidence>
<dbReference type="EC" id="1.-.-.-" evidence="9"/>
<reference evidence="9 10" key="1">
    <citation type="submission" date="2024-06" db="EMBL/GenBank/DDBJ databases">
        <title>The Natural Products Discovery Center: Release of the First 8490 Sequenced Strains for Exploring Actinobacteria Biosynthetic Diversity.</title>
        <authorList>
            <person name="Kalkreuter E."/>
            <person name="Kautsar S.A."/>
            <person name="Yang D."/>
            <person name="Bader C.D."/>
            <person name="Teijaro C.N."/>
            <person name="Fluegel L."/>
            <person name="Davis C.M."/>
            <person name="Simpson J.R."/>
            <person name="Lauterbach L."/>
            <person name="Steele A.D."/>
            <person name="Gui C."/>
            <person name="Meng S."/>
            <person name="Li G."/>
            <person name="Viehrig K."/>
            <person name="Ye F."/>
            <person name="Su P."/>
            <person name="Kiefer A.F."/>
            <person name="Nichols A."/>
            <person name="Cepeda A.J."/>
            <person name="Yan W."/>
            <person name="Fan B."/>
            <person name="Jiang Y."/>
            <person name="Adhikari A."/>
            <person name="Zheng C.-J."/>
            <person name="Schuster L."/>
            <person name="Cowan T.M."/>
            <person name="Smanski M.J."/>
            <person name="Chevrette M.G."/>
            <person name="De Carvalho L.P.S."/>
            <person name="Shen B."/>
        </authorList>
    </citation>
    <scope>NUCLEOTIDE SEQUENCE [LARGE SCALE GENOMIC DNA]</scope>
    <source>
        <strain evidence="9 10">NPDC052347</strain>
    </source>
</reference>
<dbReference type="EMBL" id="JBFAUK010000010">
    <property type="protein sequence ID" value="MEV5507795.1"/>
    <property type="molecule type" value="Genomic_DNA"/>
</dbReference>
<dbReference type="SUPFAM" id="SSF47203">
    <property type="entry name" value="Acyl-CoA dehydrogenase C-terminal domain-like"/>
    <property type="match status" value="1"/>
</dbReference>
<organism evidence="9 10">
    <name type="scientific">Streptomyces orinoci</name>
    <name type="common">Streptoverticillium orinoci</name>
    <dbReference type="NCBI Taxonomy" id="67339"/>
    <lineage>
        <taxon>Bacteria</taxon>
        <taxon>Bacillati</taxon>
        <taxon>Actinomycetota</taxon>
        <taxon>Actinomycetes</taxon>
        <taxon>Kitasatosporales</taxon>
        <taxon>Streptomycetaceae</taxon>
        <taxon>Streptomyces</taxon>
    </lineage>
</organism>
<dbReference type="Proteomes" id="UP001552594">
    <property type="component" value="Unassembled WGS sequence"/>
</dbReference>
<feature type="region of interest" description="Disordered" evidence="6">
    <location>
        <begin position="153"/>
        <end position="175"/>
    </location>
</feature>
<keyword evidence="10" id="KW-1185">Reference proteome</keyword>
<dbReference type="Gene3D" id="1.10.540.10">
    <property type="entry name" value="Acyl-CoA dehydrogenase/oxidase, N-terminal domain"/>
    <property type="match status" value="1"/>
</dbReference>
<feature type="domain" description="Acyl-CoA dehydrogenase/oxidase C-terminal" evidence="7">
    <location>
        <begin position="189"/>
        <end position="301"/>
    </location>
</feature>
<evidence type="ECO:0000256" key="6">
    <source>
        <dbReference type="SAM" id="MobiDB-lite"/>
    </source>
</evidence>
<comment type="similarity">
    <text evidence="2">Belongs to the acyl-CoA dehydrogenase family.</text>
</comment>
<dbReference type="PANTHER" id="PTHR43884:SF20">
    <property type="entry name" value="ACYL-COA DEHYDROGENASE FADE28"/>
    <property type="match status" value="1"/>
</dbReference>
<dbReference type="Gene3D" id="1.20.140.10">
    <property type="entry name" value="Butyryl-CoA Dehydrogenase, subunit A, domain 3"/>
    <property type="match status" value="1"/>
</dbReference>
<evidence type="ECO:0000256" key="1">
    <source>
        <dbReference type="ARBA" id="ARBA00001974"/>
    </source>
</evidence>
<dbReference type="InterPro" id="IPR013786">
    <property type="entry name" value="AcylCoA_DH/ox_N"/>
</dbReference>
<protein>
    <submittedName>
        <fullName evidence="9">Acyl-CoA dehydrogenase family protein</fullName>
        <ecNumber evidence="9">1.-.-.-</ecNumber>
    </submittedName>
</protein>
<dbReference type="InterPro" id="IPR009075">
    <property type="entry name" value="AcylCo_DH/oxidase_C"/>
</dbReference>
<accession>A0ABV3JYC4</accession>
<comment type="caution">
    <text evidence="9">The sequence shown here is derived from an EMBL/GenBank/DDBJ whole genome shotgun (WGS) entry which is preliminary data.</text>
</comment>
<comment type="cofactor">
    <cofactor evidence="1">
        <name>FAD</name>
        <dbReference type="ChEBI" id="CHEBI:57692"/>
    </cofactor>
</comment>
<dbReference type="InterPro" id="IPR036250">
    <property type="entry name" value="AcylCo_DH-like_C"/>
</dbReference>
<proteinExistence type="inferred from homology"/>